<comment type="caution">
    <text evidence="1">The sequence shown here is derived from an EMBL/GenBank/DDBJ whole genome shotgun (WGS) entry which is preliminary data.</text>
</comment>
<proteinExistence type="predicted"/>
<gene>
    <name evidence="1" type="ORF">EPA86_15260</name>
</gene>
<reference evidence="1 2" key="1">
    <citation type="submission" date="2019-01" db="EMBL/GenBank/DDBJ databases">
        <title>Litorilituus lipolytica sp. nov., isolated from intertidal sand of the Yellow Sea in China.</title>
        <authorList>
            <person name="Liu A."/>
        </authorList>
    </citation>
    <scope>NUCLEOTIDE SEQUENCE [LARGE SCALE GENOMIC DNA]</scope>
    <source>
        <strain evidence="1 2">RZ04</strain>
    </source>
</reference>
<dbReference type="InterPro" id="IPR007434">
    <property type="entry name" value="FemAB-like"/>
</dbReference>
<dbReference type="Gene3D" id="3.40.630.30">
    <property type="match status" value="1"/>
</dbReference>
<dbReference type="EMBL" id="SAWY01000038">
    <property type="protein sequence ID" value="TPH12786.1"/>
    <property type="molecule type" value="Genomic_DNA"/>
</dbReference>
<dbReference type="RefSeq" id="WP_140605145.1">
    <property type="nucleotide sequence ID" value="NZ_SAWY01000038.1"/>
</dbReference>
<keyword evidence="1" id="KW-0808">Transferase</keyword>
<keyword evidence="2" id="KW-1185">Reference proteome</keyword>
<dbReference type="SUPFAM" id="SSF55729">
    <property type="entry name" value="Acyl-CoA N-acyltransferases (Nat)"/>
    <property type="match status" value="1"/>
</dbReference>
<accession>A0A502KMX7</accession>
<evidence type="ECO:0000313" key="1">
    <source>
        <dbReference type="EMBL" id="TPH12786.1"/>
    </source>
</evidence>
<name>A0A502KMX7_9GAMM</name>
<evidence type="ECO:0000313" key="2">
    <source>
        <dbReference type="Proteomes" id="UP000315303"/>
    </source>
</evidence>
<protein>
    <submittedName>
        <fullName evidence="1">N-acetyltransferase</fullName>
    </submittedName>
</protein>
<dbReference type="OrthoDB" id="9776898at2"/>
<organism evidence="1 2">
    <name type="scientific">Litorilituus lipolyticus</name>
    <dbReference type="NCBI Taxonomy" id="2491017"/>
    <lineage>
        <taxon>Bacteria</taxon>
        <taxon>Pseudomonadati</taxon>
        <taxon>Pseudomonadota</taxon>
        <taxon>Gammaproteobacteria</taxon>
        <taxon>Alteromonadales</taxon>
        <taxon>Colwelliaceae</taxon>
        <taxon>Litorilituus</taxon>
    </lineage>
</organism>
<dbReference type="AlphaFoldDB" id="A0A502KMX7"/>
<sequence>MNKMNVHFVSGINEINPSHWQTLNDSNCPFEQYNFFNNLEKSQSVNANQGWQPHHLVISSQDNVLAIMPMYIKSHSWGEYVFDWAWAEAYQEHSIDYYPKLVATCPFTPVNSKKLLSKELEITNLFTSLTEYCLQTNLNSWHVLYTEKIAHPLPSNIYERNTVQFHWFNRNYESFNDFVSTFTSRKRKNTLNERKSIKQQGLTIRQLTGNAITSDALTFFYLTYQLTYLKKGHQPHLSYEFFQQCLESMADNMLLIIANNGEEDIASALFFYDDNQLYGRYWGCTKSYKNLHFELCYYRGIEFCIKNNLMRFNSGTQGEHKIKRGFEPILTHSYHWIKHSHFRSALHNFCKQEQQHMLMYQQRCSTLLPFKVKE</sequence>
<dbReference type="InterPro" id="IPR016181">
    <property type="entry name" value="Acyl_CoA_acyltransferase"/>
</dbReference>
<dbReference type="Pfam" id="PF04339">
    <property type="entry name" value="FemAB_like"/>
    <property type="match status" value="1"/>
</dbReference>
<dbReference type="PANTHER" id="PTHR47017">
    <property type="entry name" value="ACYL-COA"/>
    <property type="match status" value="1"/>
</dbReference>
<dbReference type="PANTHER" id="PTHR47017:SF1">
    <property type="entry name" value="ACYL-COA"/>
    <property type="match status" value="1"/>
</dbReference>
<dbReference type="Proteomes" id="UP000315303">
    <property type="component" value="Unassembled WGS sequence"/>
</dbReference>
<dbReference type="GO" id="GO:0016740">
    <property type="term" value="F:transferase activity"/>
    <property type="evidence" value="ECO:0007669"/>
    <property type="project" value="UniProtKB-KW"/>
</dbReference>